<comment type="caution">
    <text evidence="3">The sequence shown here is derived from an EMBL/GenBank/DDBJ whole genome shotgun (WGS) entry which is preliminary data.</text>
</comment>
<evidence type="ECO:0000259" key="2">
    <source>
        <dbReference type="Pfam" id="PF24729"/>
    </source>
</evidence>
<dbReference type="InterPro" id="IPR056098">
    <property type="entry name" value="Acb2/Tad1_hairpin"/>
</dbReference>
<dbReference type="RefSeq" id="WP_310459504.1">
    <property type="nucleotide sequence ID" value="NZ_JAVKPH010000072.1"/>
</dbReference>
<accession>A0ABU1FG10</accession>
<keyword evidence="4" id="KW-1185">Reference proteome</keyword>
<proteinExistence type="predicted"/>
<dbReference type="Pfam" id="PF24729">
    <property type="entry name" value="Acb2_Tad1_hairpin"/>
    <property type="match status" value="1"/>
</dbReference>
<dbReference type="Proteomes" id="UP001247754">
    <property type="component" value="Unassembled WGS sequence"/>
</dbReference>
<organism evidence="3 4">
    <name type="scientific">Ruixingdingia sedimenti</name>
    <dbReference type="NCBI Taxonomy" id="3073604"/>
    <lineage>
        <taxon>Bacteria</taxon>
        <taxon>Pseudomonadati</taxon>
        <taxon>Pseudomonadota</taxon>
        <taxon>Alphaproteobacteria</taxon>
        <taxon>Rhodobacterales</taxon>
        <taxon>Paracoccaceae</taxon>
        <taxon>Ruixingdingia</taxon>
    </lineage>
</organism>
<reference evidence="3 4" key="1">
    <citation type="submission" date="2023-09" db="EMBL/GenBank/DDBJ databases">
        <title>Xinfangfangia sedmenti sp. nov., isolated the sedment.</title>
        <authorList>
            <person name="Xu L."/>
        </authorList>
    </citation>
    <scope>NUCLEOTIDE SEQUENCE [LARGE SCALE GENOMIC DNA]</scope>
    <source>
        <strain evidence="3 4">LG-4</strain>
    </source>
</reference>
<evidence type="ECO:0000313" key="3">
    <source>
        <dbReference type="EMBL" id="MDR5655404.1"/>
    </source>
</evidence>
<evidence type="ECO:0000256" key="1">
    <source>
        <dbReference type="ARBA" id="ARBA00022741"/>
    </source>
</evidence>
<gene>
    <name evidence="3" type="ORF">RGD00_22605</name>
</gene>
<evidence type="ECO:0000313" key="4">
    <source>
        <dbReference type="Proteomes" id="UP001247754"/>
    </source>
</evidence>
<name>A0ABU1FG10_9RHOB</name>
<sequence length="87" mass="9577">MITPAKNHGLPVSGYRPQSDKAVAIVNGNKVLEERILRQLDQLAQDPAIDRRWLAIARTNIEQGFMAANRAVFQPGRAALPEDAAED</sequence>
<keyword evidence="1" id="KW-0547">Nucleotide-binding</keyword>
<feature type="domain" description="Acb2/Tad1 hairpin" evidence="2">
    <location>
        <begin position="12"/>
        <end position="73"/>
    </location>
</feature>
<protein>
    <submittedName>
        <fullName evidence="3">Cyclic nucleotide-binding protein</fullName>
    </submittedName>
</protein>
<dbReference type="EMBL" id="JAVKPH010000072">
    <property type="protein sequence ID" value="MDR5655404.1"/>
    <property type="molecule type" value="Genomic_DNA"/>
</dbReference>